<proteinExistence type="predicted"/>
<dbReference type="Pfam" id="PF18701">
    <property type="entry name" value="DUF5641"/>
    <property type="match status" value="1"/>
</dbReference>
<dbReference type="Pfam" id="PF03564">
    <property type="entry name" value="DUF1759"/>
    <property type="match status" value="1"/>
</dbReference>
<evidence type="ECO:0000256" key="5">
    <source>
        <dbReference type="ARBA" id="ARBA00022801"/>
    </source>
</evidence>
<keyword evidence="6" id="KW-0695">RNA-directed DNA polymerase</keyword>
<dbReference type="SUPFAM" id="SSF56672">
    <property type="entry name" value="DNA/RNA polymerases"/>
    <property type="match status" value="1"/>
</dbReference>
<evidence type="ECO:0000313" key="12">
    <source>
        <dbReference type="Proteomes" id="UP000092461"/>
    </source>
</evidence>
<dbReference type="GO" id="GO:0015074">
    <property type="term" value="P:DNA integration"/>
    <property type="evidence" value="ECO:0007669"/>
    <property type="project" value="InterPro"/>
</dbReference>
<dbReference type="CDD" id="cd01644">
    <property type="entry name" value="RT_pepA17"/>
    <property type="match status" value="1"/>
</dbReference>
<dbReference type="SUPFAM" id="SSF53098">
    <property type="entry name" value="Ribonuclease H-like"/>
    <property type="match status" value="1"/>
</dbReference>
<dbReference type="CDD" id="cd00303">
    <property type="entry name" value="retropepsin_like"/>
    <property type="match status" value="1"/>
</dbReference>
<dbReference type="InterPro" id="IPR043128">
    <property type="entry name" value="Rev_trsase/Diguanyl_cyclase"/>
</dbReference>
<dbReference type="PROSITE" id="PS50994">
    <property type="entry name" value="INTEGRASE"/>
    <property type="match status" value="1"/>
</dbReference>
<dbReference type="GO" id="GO:0004190">
    <property type="term" value="F:aspartic-type endopeptidase activity"/>
    <property type="evidence" value="ECO:0007669"/>
    <property type="project" value="InterPro"/>
</dbReference>
<evidence type="ECO:0000256" key="2">
    <source>
        <dbReference type="ARBA" id="ARBA00022695"/>
    </source>
</evidence>
<dbReference type="InterPro" id="IPR041588">
    <property type="entry name" value="Integrase_H2C2"/>
</dbReference>
<evidence type="ECO:0000256" key="8">
    <source>
        <dbReference type="SAM" id="MobiDB-lite"/>
    </source>
</evidence>
<dbReference type="GO" id="GO:0004519">
    <property type="term" value="F:endonuclease activity"/>
    <property type="evidence" value="ECO:0007669"/>
    <property type="project" value="UniProtKB-KW"/>
</dbReference>
<keyword evidence="2" id="KW-0548">Nucleotidyltransferase</keyword>
<dbReference type="GO" id="GO:0003964">
    <property type="term" value="F:RNA-directed DNA polymerase activity"/>
    <property type="evidence" value="ECO:0007669"/>
    <property type="project" value="UniProtKB-KW"/>
</dbReference>
<reference evidence="10" key="2">
    <citation type="journal article" date="2020" name="BMC">
        <title>Leishmania infection induces a limited differential gene expression in the sand fly midgut.</title>
        <authorList>
            <person name="Coutinho-Abreu I.V."/>
            <person name="Serafim T.D."/>
            <person name="Meneses C."/>
            <person name="Kamhawi S."/>
            <person name="Oliveira F."/>
            <person name="Valenzuela J.G."/>
        </authorList>
    </citation>
    <scope>NUCLEOTIDE SEQUENCE</scope>
    <source>
        <strain evidence="10">Jacobina</strain>
        <tissue evidence="10">Midgut</tissue>
    </source>
</reference>
<dbReference type="PANTHER" id="PTHR47331:SF1">
    <property type="entry name" value="GAG-LIKE PROTEIN"/>
    <property type="match status" value="1"/>
</dbReference>
<evidence type="ECO:0000313" key="11">
    <source>
        <dbReference type="EnsemblMetazoa" id="LLOJ004741-PA"/>
    </source>
</evidence>
<feature type="domain" description="Integrase catalytic" evidence="9">
    <location>
        <begin position="1445"/>
        <end position="1636"/>
    </location>
</feature>
<keyword evidence="5" id="KW-0378">Hydrolase</keyword>
<dbReference type="InterPro" id="IPR008042">
    <property type="entry name" value="Retrotrans_Pao"/>
</dbReference>
<dbReference type="InterPro" id="IPR005312">
    <property type="entry name" value="DUF1759"/>
</dbReference>
<dbReference type="Pfam" id="PF17921">
    <property type="entry name" value="Integrase_H2C2"/>
    <property type="match status" value="1"/>
</dbReference>
<dbReference type="PANTHER" id="PTHR47331">
    <property type="entry name" value="PHD-TYPE DOMAIN-CONTAINING PROTEIN"/>
    <property type="match status" value="1"/>
</dbReference>
<organism evidence="11 12">
    <name type="scientific">Lutzomyia longipalpis</name>
    <name type="common">Sand fly</name>
    <dbReference type="NCBI Taxonomy" id="7200"/>
    <lineage>
        <taxon>Eukaryota</taxon>
        <taxon>Metazoa</taxon>
        <taxon>Ecdysozoa</taxon>
        <taxon>Arthropoda</taxon>
        <taxon>Hexapoda</taxon>
        <taxon>Insecta</taxon>
        <taxon>Pterygota</taxon>
        <taxon>Neoptera</taxon>
        <taxon>Endopterygota</taxon>
        <taxon>Diptera</taxon>
        <taxon>Nematocera</taxon>
        <taxon>Psychodoidea</taxon>
        <taxon>Psychodidae</taxon>
        <taxon>Lutzomyia</taxon>
        <taxon>Lutzomyia</taxon>
    </lineage>
</organism>
<evidence type="ECO:0000256" key="1">
    <source>
        <dbReference type="ARBA" id="ARBA00022679"/>
    </source>
</evidence>
<evidence type="ECO:0000313" key="10">
    <source>
        <dbReference type="EMBL" id="MBC1175125.1"/>
    </source>
</evidence>
<dbReference type="GO" id="GO:0006508">
    <property type="term" value="P:proteolysis"/>
    <property type="evidence" value="ECO:0007669"/>
    <property type="project" value="InterPro"/>
</dbReference>
<reference evidence="11" key="3">
    <citation type="submission" date="2020-05" db="UniProtKB">
        <authorList>
            <consortium name="EnsemblMetazoa"/>
        </authorList>
    </citation>
    <scope>IDENTIFICATION</scope>
    <source>
        <strain evidence="11">Jacobina</strain>
    </source>
</reference>
<dbReference type="GO" id="GO:0003676">
    <property type="term" value="F:nucleic acid binding"/>
    <property type="evidence" value="ECO:0007669"/>
    <property type="project" value="InterPro"/>
</dbReference>
<dbReference type="InterPro" id="IPR036397">
    <property type="entry name" value="RNaseH_sf"/>
</dbReference>
<evidence type="ECO:0000259" key="9">
    <source>
        <dbReference type="PROSITE" id="PS50994"/>
    </source>
</evidence>
<sequence>MSPRAQRGGVKSSLTRIDNFLKSLETAQIDHPDMRKQLKAKLDLLYENKSKLLNIHEEIIAEVGVNVEEEESELERLLSRIDDIDTAIRLLLYKDEPLDKGEKGSTGNESFESTTANKFDTFLEKFSSALDKISSGKPSYHEASDHIKLQPISIPTFSGSYQEWPTFKDIFLTTIGDSKKLPDAHKMQYLISSLSGEAKETVQHMKICDNNYRAAWSLLSEKYDDQCALINDNIQRFLSQPNIKASSEASVRQFRTTCNSILHSLDSLNANGRDIWLVHWASKHLDSESMSLWAREIKNKLPTWDLFDKFLDERAKTLAIYTPPVEKSTSQKSQAPQKSNTRPKQNATNLINTDKADPCACCKGDSHKLFKCSKFVSLTPVERYDFVKLHKLCRNCLGKNHGSKDCKSSTCKKCNTKHSTLLHDAFPASTPPENQQNTPPAPQVPNNTPNQTVAISSSVLSSHTGTRVFLATAVVEILDKENKVHLCRAILDSGAQLNLITQELSQKLKLDKFAAPIVIKGVTGSQSVAKYQVETVVRSRATDFHVDLRCLIVPKITGELPNWTVDTQSIPIPKNIFMADPNWDVSRPIDLLIGAEVYGDIVKDESIKLGSGLPQLKNTDFGWSLIGPHKAQSPSTVGLLHSSNPFECCLTTFSSIDASLQKFWKVEEVSVKPPLTQEHNEVEEHFSKTTYRDPNGRYVLQLPLRPTVENLEDNKENALRQFRRLEKRLNAHPQLKEEYTKSIHQYLKDGFLEPVPKQDVSEFVYYMPHHPVIKESSSTTKVRIVHNASSRSSTGLSLNEVLKVGPTVQPPLVATLTNFRKHPVAFSTDIRQMYPQFLLNPIHRDLQRVFWRDSPSEPIVEYRLTGVCFGVASSPFLATRALMQLALDEQKNYPKASQVLLNNVYVDDCLFSCATIEEALEVQRQLIAITQSAGLTLTKWCSNRKELLKVCGDSVSDSVDLPEHTVSTLGMKWNTTKDIFHYEGSFNDSPIKTKRNALSFIARLYDPEGFLGPLIVRGKILVQSLWKLKLTWDDELPPSLLSEWEAYHNDLKGISAITIPRWASTIQSPTSEELHVFCDASQEAYGAALYYVTEGPQGRSSFLLFSKSKVAPIQTLTIPRLELLSAELGLCIMDKFRNVYNVSNCHYWTDSMVVFHQIQSSGLKFEVFVAHRIAKIHSLSNRENWHHVPGSINPADIISRGSTAQDLRSSSLWWHGPSFLLESSANWPQCNISVDEQSALLASSLEEEDQPEDLSFDFIAKLISETTDYAEATRVLAITFRFLAIVRKAPHQTGPLSVAEITHAERALVKWDQQNKLSHLFTAIEKGTLHSNQGMKSFRMLAPFIDKDGLIRVGGRTSQSSEAYDARFPILLPKGELARMIASHEHRKQLHPGPQLLLATLQQRLWPLGGRKLTRDAVKNCIRCIRFKPRLGEQFMGDLPSARVNFNSPFHNTAVDYCGPVWIRPNLKRGGTPRKAYVCVFVCLTTKAVHLELVNDLTCEAFIAALRRLVGRRSAPLHIYSDNATNFTAANKELQSLLEAEDFQRKLTSEAASMGVTWHFQPPRAPHHGGLCEAGVKSLKHHLVRIVGDRYFTYEEFYTILVQIEGILNSRPLTPLTDDPSELEPLTPGHFLTPGKALTELPNPDLQELPMNRLNRWQLCQHMVQEFSRRWRTEYLTQLQKRTKWFANLPNLKVGDLVIIHTDNSPSHRWPLAVIQEIHPGKDGRVRVVTVRTAKGVYKRSVNKLCRLPTPDNDEIASKTQQDPSDLFPGSM</sequence>
<feature type="compositionally biased region" description="Polar residues" evidence="8">
    <location>
        <begin position="431"/>
        <end position="451"/>
    </location>
</feature>
<feature type="coiled-coil region" evidence="7">
    <location>
        <begin position="60"/>
        <end position="87"/>
    </location>
</feature>
<feature type="compositionally biased region" description="Polar residues" evidence="8">
    <location>
        <begin position="327"/>
        <end position="349"/>
    </location>
</feature>
<keyword evidence="12" id="KW-1185">Reference proteome</keyword>
<dbReference type="Pfam" id="PF05380">
    <property type="entry name" value="Peptidase_A17"/>
    <property type="match status" value="1"/>
</dbReference>
<name>A0A1B0CJN8_LUTLO</name>
<dbReference type="PROSITE" id="PS00141">
    <property type="entry name" value="ASP_PROTEASE"/>
    <property type="match status" value="1"/>
</dbReference>
<dbReference type="VEuPathDB" id="VectorBase:LLOJ004741"/>
<dbReference type="Gene3D" id="3.30.420.10">
    <property type="entry name" value="Ribonuclease H-like superfamily/Ribonuclease H"/>
    <property type="match status" value="1"/>
</dbReference>
<dbReference type="InterPro" id="IPR043502">
    <property type="entry name" value="DNA/RNA_pol_sf"/>
</dbReference>
<dbReference type="EnsemblMetazoa" id="LLOJ004741-RA">
    <property type="protein sequence ID" value="LLOJ004741-PA"/>
    <property type="gene ID" value="LLOJ004741"/>
</dbReference>
<feature type="region of interest" description="Disordered" evidence="8">
    <location>
        <begin position="323"/>
        <end position="349"/>
    </location>
</feature>
<dbReference type="Gene3D" id="3.10.10.10">
    <property type="entry name" value="HIV Type 1 Reverse Transcriptase, subunit A, domain 1"/>
    <property type="match status" value="1"/>
</dbReference>
<dbReference type="Gene3D" id="3.30.70.270">
    <property type="match status" value="1"/>
</dbReference>
<dbReference type="EMBL" id="AJWK01014785">
    <property type="status" value="NOT_ANNOTATED_CDS"/>
    <property type="molecule type" value="Genomic_DNA"/>
</dbReference>
<protein>
    <submittedName>
        <fullName evidence="10">Putative pao retrotransposon peptidase</fullName>
    </submittedName>
</protein>
<dbReference type="InterPro" id="IPR001969">
    <property type="entry name" value="Aspartic_peptidase_AS"/>
</dbReference>
<feature type="region of interest" description="Disordered" evidence="8">
    <location>
        <begin position="424"/>
        <end position="451"/>
    </location>
</feature>
<feature type="region of interest" description="Disordered" evidence="8">
    <location>
        <begin position="1749"/>
        <end position="1772"/>
    </location>
</feature>
<dbReference type="GO" id="GO:0042575">
    <property type="term" value="C:DNA polymerase complex"/>
    <property type="evidence" value="ECO:0007669"/>
    <property type="project" value="UniProtKB-ARBA"/>
</dbReference>
<dbReference type="EMBL" id="GITU01006422">
    <property type="protein sequence ID" value="MBC1175125.1"/>
    <property type="molecule type" value="Transcribed_RNA"/>
</dbReference>
<reference evidence="12" key="1">
    <citation type="submission" date="2012-05" db="EMBL/GenBank/DDBJ databases">
        <title>Whole Genome Assembly of Lutzomyia longipalpis.</title>
        <authorList>
            <person name="Richards S."/>
            <person name="Qu C."/>
            <person name="Dillon R."/>
            <person name="Worley K."/>
            <person name="Scherer S."/>
            <person name="Batterton M."/>
            <person name="Taylor A."/>
            <person name="Hawes A."/>
            <person name="Hernandez B."/>
            <person name="Kovar C."/>
            <person name="Mandapat C."/>
            <person name="Pham C."/>
            <person name="Qu C."/>
            <person name="Jing C."/>
            <person name="Bess C."/>
            <person name="Bandaranaike D."/>
            <person name="Ngo D."/>
            <person name="Ongeri F."/>
            <person name="Arias F."/>
            <person name="Lara F."/>
            <person name="Weissenberger G."/>
            <person name="Kamau G."/>
            <person name="Han H."/>
            <person name="Shen H."/>
            <person name="Dinh H."/>
            <person name="Khalil I."/>
            <person name="Jones J."/>
            <person name="Shafer J."/>
            <person name="Jayaseelan J."/>
            <person name="Quiroz J."/>
            <person name="Blankenburg K."/>
            <person name="Nguyen L."/>
            <person name="Jackson L."/>
            <person name="Francisco L."/>
            <person name="Tang L.-Y."/>
            <person name="Pu L.-L."/>
            <person name="Perales L."/>
            <person name="Lorensuhewa L."/>
            <person name="Munidasa M."/>
            <person name="Coyle M."/>
            <person name="Taylor M."/>
            <person name="Puazo M."/>
            <person name="Firestine M."/>
            <person name="Scheel M."/>
            <person name="Javaid M."/>
            <person name="Wang M."/>
            <person name="Li M."/>
            <person name="Tabassum N."/>
            <person name="Saada N."/>
            <person name="Osuji N."/>
            <person name="Aqrawi P."/>
            <person name="Fu Q."/>
            <person name="Thornton R."/>
            <person name="Raj R."/>
            <person name="Goodspeed R."/>
            <person name="Mata R."/>
            <person name="Najjar R."/>
            <person name="Gubbala S."/>
            <person name="Lee S."/>
            <person name="Denson S."/>
            <person name="Patil S."/>
            <person name="Macmil S."/>
            <person name="Qi S."/>
            <person name="Matskevitch T."/>
            <person name="Palculict T."/>
            <person name="Mathew T."/>
            <person name="Vee V."/>
            <person name="Velamala V."/>
            <person name="Korchina V."/>
            <person name="Cai W."/>
            <person name="Liu W."/>
            <person name="Dai W."/>
            <person name="Zou X."/>
            <person name="Zhu Y."/>
            <person name="Zhang Y."/>
            <person name="Wu Y.-Q."/>
            <person name="Xin Y."/>
            <person name="Nazarath L."/>
            <person name="Kovar C."/>
            <person name="Han Y."/>
            <person name="Muzny D."/>
            <person name="Gibbs R."/>
        </authorList>
    </citation>
    <scope>NUCLEOTIDE SEQUENCE [LARGE SCALE GENOMIC DNA]</scope>
    <source>
        <strain evidence="12">Jacobina</strain>
    </source>
</reference>
<dbReference type="InterPro" id="IPR001584">
    <property type="entry name" value="Integrase_cat-core"/>
</dbReference>
<keyword evidence="4" id="KW-0255">Endonuclease</keyword>
<dbReference type="Proteomes" id="UP000092461">
    <property type="component" value="Unassembled WGS sequence"/>
</dbReference>
<dbReference type="VEuPathDB" id="VectorBase:LLONM1_001514"/>
<evidence type="ECO:0000256" key="6">
    <source>
        <dbReference type="ARBA" id="ARBA00022918"/>
    </source>
</evidence>
<evidence type="ECO:0000256" key="3">
    <source>
        <dbReference type="ARBA" id="ARBA00022722"/>
    </source>
</evidence>
<accession>A0A1B0CJN8</accession>
<evidence type="ECO:0000256" key="4">
    <source>
        <dbReference type="ARBA" id="ARBA00022759"/>
    </source>
</evidence>
<keyword evidence="7" id="KW-0175">Coiled coil</keyword>
<keyword evidence="3" id="KW-0540">Nuclease</keyword>
<keyword evidence="1" id="KW-0808">Transferase</keyword>
<dbReference type="InterPro" id="IPR040676">
    <property type="entry name" value="DUF5641"/>
</dbReference>
<evidence type="ECO:0000256" key="7">
    <source>
        <dbReference type="SAM" id="Coils"/>
    </source>
</evidence>
<dbReference type="InterPro" id="IPR012337">
    <property type="entry name" value="RNaseH-like_sf"/>
</dbReference>